<accession>A0ABW3H4D0</accession>
<evidence type="ECO:0000313" key="1">
    <source>
        <dbReference type="EMBL" id="MFD0946303.1"/>
    </source>
</evidence>
<evidence type="ECO:0008006" key="3">
    <source>
        <dbReference type="Google" id="ProtNLM"/>
    </source>
</evidence>
<keyword evidence="2" id="KW-1185">Reference proteome</keyword>
<name>A0ABW3H4D0_9SPHN</name>
<organism evidence="1 2">
    <name type="scientific">Sphingomonas canadensis</name>
    <dbReference type="NCBI Taxonomy" id="1219257"/>
    <lineage>
        <taxon>Bacteria</taxon>
        <taxon>Pseudomonadati</taxon>
        <taxon>Pseudomonadota</taxon>
        <taxon>Alphaproteobacteria</taxon>
        <taxon>Sphingomonadales</taxon>
        <taxon>Sphingomonadaceae</taxon>
        <taxon>Sphingomonas</taxon>
    </lineage>
</organism>
<dbReference type="Proteomes" id="UP001596977">
    <property type="component" value="Unassembled WGS sequence"/>
</dbReference>
<proteinExistence type="predicted"/>
<sequence length="85" mass="8735">MIARASLSRLLAMIAADRAAGSPDEAIVAALVDLFGGSLTFHVFGLVALDVGGVIAASRHGPERLLDNWVIEARRADAPAQAVAA</sequence>
<evidence type="ECO:0000313" key="2">
    <source>
        <dbReference type="Proteomes" id="UP001596977"/>
    </source>
</evidence>
<protein>
    <recommendedName>
        <fullName evidence="3">TetR family transcriptional regulator</fullName>
    </recommendedName>
</protein>
<gene>
    <name evidence="1" type="ORF">ACFQ1E_08145</name>
</gene>
<dbReference type="RefSeq" id="WP_264943675.1">
    <property type="nucleotide sequence ID" value="NZ_JAPDRA010000003.1"/>
</dbReference>
<reference evidence="2" key="1">
    <citation type="journal article" date="2019" name="Int. J. Syst. Evol. Microbiol.">
        <title>The Global Catalogue of Microorganisms (GCM) 10K type strain sequencing project: providing services to taxonomists for standard genome sequencing and annotation.</title>
        <authorList>
            <consortium name="The Broad Institute Genomics Platform"/>
            <consortium name="The Broad Institute Genome Sequencing Center for Infectious Disease"/>
            <person name="Wu L."/>
            <person name="Ma J."/>
        </authorList>
    </citation>
    <scope>NUCLEOTIDE SEQUENCE [LARGE SCALE GENOMIC DNA]</scope>
    <source>
        <strain evidence="2">CCUG 62982</strain>
    </source>
</reference>
<dbReference type="EMBL" id="JBHTJG010000003">
    <property type="protein sequence ID" value="MFD0946303.1"/>
    <property type="molecule type" value="Genomic_DNA"/>
</dbReference>
<comment type="caution">
    <text evidence="1">The sequence shown here is derived from an EMBL/GenBank/DDBJ whole genome shotgun (WGS) entry which is preliminary data.</text>
</comment>